<name>A0ABW1Z5C4_9BACT</name>
<keyword evidence="2" id="KW-1185">Reference proteome</keyword>
<sequence length="284" mass="30749">MNAELQSAQQALERELSRYERVAVAYSGGVDSAYLAWATYQVLGDRMVAVIADSASLARADFDEAIAFAEAHTIPLRIVRTDELSQPAYVRNDAQRCFHCKDELFRVMEVLMKELPGNTTLAYGRNVDDAGDFRPGQQAAAMHKVAAPLVDAGLTKSLIRALAQEAGLSVAQKPAAACLASRIEYGREVTAEALLQVESAEAALHALGFRQVRVRHHGEIARIEIAREELAGLQLDLALLDRITASVREAAAFKFVTLDTAGYRTGSMNALLPITSIAPMAHAS</sequence>
<dbReference type="PANTHER" id="PTHR43169">
    <property type="entry name" value="EXSB FAMILY PROTEIN"/>
    <property type="match status" value="1"/>
</dbReference>
<reference evidence="2" key="1">
    <citation type="journal article" date="2019" name="Int. J. Syst. Evol. Microbiol.">
        <title>The Global Catalogue of Microorganisms (GCM) 10K type strain sequencing project: providing services to taxonomists for standard genome sequencing and annotation.</title>
        <authorList>
            <consortium name="The Broad Institute Genomics Platform"/>
            <consortium name="The Broad Institute Genome Sequencing Center for Infectious Disease"/>
            <person name="Wu L."/>
            <person name="Ma J."/>
        </authorList>
    </citation>
    <scope>NUCLEOTIDE SEQUENCE [LARGE SCALE GENOMIC DNA]</scope>
    <source>
        <strain evidence="2">CGMCC 1.16026</strain>
    </source>
</reference>
<evidence type="ECO:0000313" key="2">
    <source>
        <dbReference type="Proteomes" id="UP001596391"/>
    </source>
</evidence>
<dbReference type="Proteomes" id="UP001596391">
    <property type="component" value="Unassembled WGS sequence"/>
</dbReference>
<protein>
    <submittedName>
        <fullName evidence="1">ATP-dependent sacrificial sulfur transferase LarE</fullName>
    </submittedName>
</protein>
<dbReference type="PIRSF" id="PIRSF006661">
    <property type="entry name" value="PP-lp_UCP006661"/>
    <property type="match status" value="1"/>
</dbReference>
<evidence type="ECO:0000313" key="1">
    <source>
        <dbReference type="EMBL" id="MFC6644553.1"/>
    </source>
</evidence>
<accession>A0ABW1Z5C4</accession>
<proteinExistence type="predicted"/>
<dbReference type="CDD" id="cd01990">
    <property type="entry name" value="LarE-like"/>
    <property type="match status" value="1"/>
</dbReference>
<dbReference type="NCBIfam" id="TIGR00268">
    <property type="entry name" value="ATP-dependent sacrificial sulfur transferase LarE"/>
    <property type="match status" value="1"/>
</dbReference>
<organism evidence="1 2">
    <name type="scientific">Granulicella cerasi</name>
    <dbReference type="NCBI Taxonomy" id="741063"/>
    <lineage>
        <taxon>Bacteria</taxon>
        <taxon>Pseudomonadati</taxon>
        <taxon>Acidobacteriota</taxon>
        <taxon>Terriglobia</taxon>
        <taxon>Terriglobales</taxon>
        <taxon>Acidobacteriaceae</taxon>
        <taxon>Granulicella</taxon>
    </lineage>
</organism>
<dbReference type="InterPro" id="IPR005232">
    <property type="entry name" value="LarE"/>
</dbReference>
<dbReference type="Gene3D" id="3.40.50.620">
    <property type="entry name" value="HUPs"/>
    <property type="match status" value="1"/>
</dbReference>
<dbReference type="SUPFAM" id="SSF52402">
    <property type="entry name" value="Adenine nucleotide alpha hydrolases-like"/>
    <property type="match status" value="1"/>
</dbReference>
<dbReference type="EMBL" id="JBHSWI010000001">
    <property type="protein sequence ID" value="MFC6644553.1"/>
    <property type="molecule type" value="Genomic_DNA"/>
</dbReference>
<dbReference type="InterPro" id="IPR052188">
    <property type="entry name" value="Ni-pincer_cofactor_biosynth"/>
</dbReference>
<keyword evidence="1" id="KW-0808">Transferase</keyword>
<dbReference type="InterPro" id="IPR014729">
    <property type="entry name" value="Rossmann-like_a/b/a_fold"/>
</dbReference>
<dbReference type="PANTHER" id="PTHR43169:SF2">
    <property type="entry name" value="NAD_GMP SYNTHASE DOMAIN-CONTAINING PROTEIN"/>
    <property type="match status" value="1"/>
</dbReference>
<dbReference type="RefSeq" id="WP_263372483.1">
    <property type="nucleotide sequence ID" value="NZ_JAGSYD010000005.1"/>
</dbReference>
<comment type="caution">
    <text evidence="1">The sequence shown here is derived from an EMBL/GenBank/DDBJ whole genome shotgun (WGS) entry which is preliminary data.</text>
</comment>
<dbReference type="GO" id="GO:0016740">
    <property type="term" value="F:transferase activity"/>
    <property type="evidence" value="ECO:0007669"/>
    <property type="project" value="UniProtKB-KW"/>
</dbReference>
<gene>
    <name evidence="1" type="primary">larE</name>
    <name evidence="1" type="ORF">ACFQBQ_02895</name>
</gene>